<keyword evidence="3" id="KW-1003">Cell membrane</keyword>
<dbReference type="SUPFAM" id="SSF161098">
    <property type="entry name" value="MetI-like"/>
    <property type="match status" value="1"/>
</dbReference>
<evidence type="ECO:0000256" key="6">
    <source>
        <dbReference type="ARBA" id="ARBA00023136"/>
    </source>
</evidence>
<comment type="caution">
    <text evidence="9">The sequence shown here is derived from an EMBL/GenBank/DDBJ whole genome shotgun (WGS) entry which is preliminary data.</text>
</comment>
<dbReference type="PANTHER" id="PTHR43386">
    <property type="entry name" value="OLIGOPEPTIDE TRANSPORT SYSTEM PERMEASE PROTEIN APPC"/>
    <property type="match status" value="1"/>
</dbReference>
<keyword evidence="5 7" id="KW-1133">Transmembrane helix</keyword>
<comment type="subcellular location">
    <subcellularLocation>
        <location evidence="1 7">Cell membrane</location>
        <topology evidence="1 7">Multi-pass membrane protein</topology>
    </subcellularLocation>
</comment>
<evidence type="ECO:0000256" key="3">
    <source>
        <dbReference type="ARBA" id="ARBA00022475"/>
    </source>
</evidence>
<name>A0ABV6GGR6_9BACI</name>
<feature type="transmembrane region" description="Helical" evidence="7">
    <location>
        <begin position="15"/>
        <end position="37"/>
    </location>
</feature>
<evidence type="ECO:0000256" key="1">
    <source>
        <dbReference type="ARBA" id="ARBA00004651"/>
    </source>
</evidence>
<keyword evidence="10" id="KW-1185">Reference proteome</keyword>
<accession>A0ABV6GGR6</accession>
<dbReference type="InterPro" id="IPR035906">
    <property type="entry name" value="MetI-like_sf"/>
</dbReference>
<dbReference type="RefSeq" id="WP_378935588.1">
    <property type="nucleotide sequence ID" value="NZ_JBHLVO010000013.1"/>
</dbReference>
<feature type="transmembrane region" description="Helical" evidence="7">
    <location>
        <begin position="129"/>
        <end position="154"/>
    </location>
</feature>
<dbReference type="EMBL" id="JBHLVO010000013">
    <property type="protein sequence ID" value="MFC0272857.1"/>
    <property type="molecule type" value="Genomic_DNA"/>
</dbReference>
<dbReference type="InterPro" id="IPR000515">
    <property type="entry name" value="MetI-like"/>
</dbReference>
<comment type="similarity">
    <text evidence="7">Belongs to the binding-protein-dependent transport system permease family.</text>
</comment>
<proteinExistence type="inferred from homology"/>
<dbReference type="CDD" id="cd06261">
    <property type="entry name" value="TM_PBP2"/>
    <property type="match status" value="1"/>
</dbReference>
<dbReference type="Proteomes" id="UP001589854">
    <property type="component" value="Unassembled WGS sequence"/>
</dbReference>
<evidence type="ECO:0000256" key="4">
    <source>
        <dbReference type="ARBA" id="ARBA00022692"/>
    </source>
</evidence>
<dbReference type="PROSITE" id="PS50928">
    <property type="entry name" value="ABC_TM1"/>
    <property type="match status" value="1"/>
</dbReference>
<evidence type="ECO:0000313" key="9">
    <source>
        <dbReference type="EMBL" id="MFC0272857.1"/>
    </source>
</evidence>
<keyword evidence="4 7" id="KW-0812">Transmembrane</keyword>
<evidence type="ECO:0000256" key="7">
    <source>
        <dbReference type="RuleBase" id="RU363032"/>
    </source>
</evidence>
<evidence type="ECO:0000259" key="8">
    <source>
        <dbReference type="PROSITE" id="PS50928"/>
    </source>
</evidence>
<gene>
    <name evidence="9" type="ORF">ACFFIX_15610</name>
</gene>
<dbReference type="Gene3D" id="1.10.3720.10">
    <property type="entry name" value="MetI-like"/>
    <property type="match status" value="1"/>
</dbReference>
<feature type="domain" description="ABC transmembrane type-1" evidence="8">
    <location>
        <begin position="81"/>
        <end position="271"/>
    </location>
</feature>
<keyword evidence="6 7" id="KW-0472">Membrane</keyword>
<dbReference type="Pfam" id="PF12911">
    <property type="entry name" value="OppC_N"/>
    <property type="match status" value="1"/>
</dbReference>
<feature type="transmembrane region" description="Helical" evidence="7">
    <location>
        <begin position="83"/>
        <end position="109"/>
    </location>
</feature>
<evidence type="ECO:0000256" key="5">
    <source>
        <dbReference type="ARBA" id="ARBA00022989"/>
    </source>
</evidence>
<keyword evidence="2 7" id="KW-0813">Transport</keyword>
<protein>
    <submittedName>
        <fullName evidence="9">ABC transporter permease</fullName>
    </submittedName>
</protein>
<sequence length="284" mass="31514">MSLKQLSRLLLKDKLGLMGIILLLFFIGVAVFAPQIIPYDPSEQHYNKSGDLLRMEPPSKDHFFGTTRLGRDVFSQVVAGTRVALFVGFTCAVMVTVIGTVIALVAGYFGGWIDDLLMRMTDIVYGIPFLPFAMIMVAVLGPSIWNIIIAIVLISWRTTTRVIRSEVLTIKQRTFIQAARLNGASHGRIIFRHIAPNILPLALVFGSLAMGWAIVTEASVSFLGYGDPMLISWGKILFDAYVAQAITEAWWWVVPPGLAITLLVMSGFFVSRSLEEILNPRLRK</sequence>
<dbReference type="InterPro" id="IPR050366">
    <property type="entry name" value="BP-dependent_transpt_permease"/>
</dbReference>
<reference evidence="9 10" key="1">
    <citation type="submission" date="2024-09" db="EMBL/GenBank/DDBJ databases">
        <authorList>
            <person name="Sun Q."/>
            <person name="Mori K."/>
        </authorList>
    </citation>
    <scope>NUCLEOTIDE SEQUENCE [LARGE SCALE GENOMIC DNA]</scope>
    <source>
        <strain evidence="9 10">CCM 7228</strain>
    </source>
</reference>
<evidence type="ECO:0000313" key="10">
    <source>
        <dbReference type="Proteomes" id="UP001589854"/>
    </source>
</evidence>
<feature type="transmembrane region" description="Helical" evidence="7">
    <location>
        <begin position="249"/>
        <end position="274"/>
    </location>
</feature>
<dbReference type="Pfam" id="PF00528">
    <property type="entry name" value="BPD_transp_1"/>
    <property type="match status" value="1"/>
</dbReference>
<dbReference type="PANTHER" id="PTHR43386:SF1">
    <property type="entry name" value="D,D-DIPEPTIDE TRANSPORT SYSTEM PERMEASE PROTEIN DDPC-RELATED"/>
    <property type="match status" value="1"/>
</dbReference>
<dbReference type="InterPro" id="IPR025966">
    <property type="entry name" value="OppC_N"/>
</dbReference>
<evidence type="ECO:0000256" key="2">
    <source>
        <dbReference type="ARBA" id="ARBA00022448"/>
    </source>
</evidence>
<feature type="transmembrane region" description="Helical" evidence="7">
    <location>
        <begin position="198"/>
        <end position="215"/>
    </location>
</feature>
<organism evidence="9 10">
    <name type="scientific">Metabacillus herbersteinensis</name>
    <dbReference type="NCBI Taxonomy" id="283816"/>
    <lineage>
        <taxon>Bacteria</taxon>
        <taxon>Bacillati</taxon>
        <taxon>Bacillota</taxon>
        <taxon>Bacilli</taxon>
        <taxon>Bacillales</taxon>
        <taxon>Bacillaceae</taxon>
        <taxon>Metabacillus</taxon>
    </lineage>
</organism>